<organism evidence="1 2">
    <name type="scientific">Hypoxylon rubiginosum</name>
    <dbReference type="NCBI Taxonomy" id="110542"/>
    <lineage>
        <taxon>Eukaryota</taxon>
        <taxon>Fungi</taxon>
        <taxon>Dikarya</taxon>
        <taxon>Ascomycota</taxon>
        <taxon>Pezizomycotina</taxon>
        <taxon>Sordariomycetes</taxon>
        <taxon>Xylariomycetidae</taxon>
        <taxon>Xylariales</taxon>
        <taxon>Hypoxylaceae</taxon>
        <taxon>Hypoxylon</taxon>
    </lineage>
</organism>
<protein>
    <submittedName>
        <fullName evidence="1">Uncharacterized protein</fullName>
    </submittedName>
</protein>
<proteinExistence type="predicted"/>
<gene>
    <name evidence="1" type="ORF">F4820DRAFT_318353</name>
</gene>
<accession>A0ACB9ZGT9</accession>
<sequence length="170" mass="19720">MYSVPINYSTCLPPTFLYAPPRFPFSSREYSSYPGAAMAADRNRNQSCGHSTRDKRLARHVLSNEQRQYLVESWGDIVANVPGKDATAENVRTWLLMVLHRRSHPDPERIMDRLRWSGRDLHRASYLATRHRLRAEADGIIIAHDIHDAVKQSRKRTKLQKKGSKSRRLR</sequence>
<name>A0ACB9ZGT9_9PEZI</name>
<dbReference type="EMBL" id="MU393426">
    <property type="protein sequence ID" value="KAI4870035.1"/>
    <property type="molecule type" value="Genomic_DNA"/>
</dbReference>
<dbReference type="Proteomes" id="UP001497700">
    <property type="component" value="Unassembled WGS sequence"/>
</dbReference>
<keyword evidence="2" id="KW-1185">Reference proteome</keyword>
<reference evidence="1 2" key="1">
    <citation type="journal article" date="2022" name="New Phytol.">
        <title>Ecological generalism drives hyperdiversity of secondary metabolite gene clusters in xylarialean endophytes.</title>
        <authorList>
            <person name="Franco M.E.E."/>
            <person name="Wisecaver J.H."/>
            <person name="Arnold A.E."/>
            <person name="Ju Y.M."/>
            <person name="Slot J.C."/>
            <person name="Ahrendt S."/>
            <person name="Moore L.P."/>
            <person name="Eastman K.E."/>
            <person name="Scott K."/>
            <person name="Konkel Z."/>
            <person name="Mondo S.J."/>
            <person name="Kuo A."/>
            <person name="Hayes R.D."/>
            <person name="Haridas S."/>
            <person name="Andreopoulos B."/>
            <person name="Riley R."/>
            <person name="LaButti K."/>
            <person name="Pangilinan J."/>
            <person name="Lipzen A."/>
            <person name="Amirebrahimi M."/>
            <person name="Yan J."/>
            <person name="Adam C."/>
            <person name="Keymanesh K."/>
            <person name="Ng V."/>
            <person name="Louie K."/>
            <person name="Northen T."/>
            <person name="Drula E."/>
            <person name="Henrissat B."/>
            <person name="Hsieh H.M."/>
            <person name="Youens-Clark K."/>
            <person name="Lutzoni F."/>
            <person name="Miadlikowska J."/>
            <person name="Eastwood D.C."/>
            <person name="Hamelin R.C."/>
            <person name="Grigoriev I.V."/>
            <person name="U'Ren J.M."/>
        </authorList>
    </citation>
    <scope>NUCLEOTIDE SEQUENCE [LARGE SCALE GENOMIC DNA]</scope>
    <source>
        <strain evidence="1 2">CBS 119005</strain>
    </source>
</reference>
<comment type="caution">
    <text evidence="1">The sequence shown here is derived from an EMBL/GenBank/DDBJ whole genome shotgun (WGS) entry which is preliminary data.</text>
</comment>
<evidence type="ECO:0000313" key="2">
    <source>
        <dbReference type="Proteomes" id="UP001497700"/>
    </source>
</evidence>
<evidence type="ECO:0000313" key="1">
    <source>
        <dbReference type="EMBL" id="KAI4870035.1"/>
    </source>
</evidence>